<evidence type="ECO:0000256" key="5">
    <source>
        <dbReference type="ARBA" id="ARBA00023014"/>
    </source>
</evidence>
<keyword evidence="5 8" id="KW-0411">Iron-sulfur</keyword>
<dbReference type="InterPro" id="IPR004480">
    <property type="entry name" value="Monothiol_GRX-rel"/>
</dbReference>
<feature type="binding site" evidence="8">
    <location>
        <position position="30"/>
    </location>
    <ligand>
        <name>[2Fe-2S] cluster</name>
        <dbReference type="ChEBI" id="CHEBI:190135"/>
        <note>ligand shared between dimeric partners</note>
    </ligand>
</feature>
<dbReference type="NCBIfam" id="TIGR00365">
    <property type="entry name" value="Grx4 family monothiol glutaredoxin"/>
    <property type="match status" value="1"/>
</dbReference>
<comment type="similarity">
    <text evidence="1 7">Belongs to the glutaredoxin family. Monothiol subfamily.</text>
</comment>
<dbReference type="GO" id="GO:0051537">
    <property type="term" value="F:2 iron, 2 sulfur cluster binding"/>
    <property type="evidence" value="ECO:0007669"/>
    <property type="project" value="UniProtKB-KW"/>
</dbReference>
<gene>
    <name evidence="10" type="primary">grx</name>
    <name evidence="10" type="ORF">Rhodyp_094</name>
</gene>
<evidence type="ECO:0000256" key="3">
    <source>
        <dbReference type="ARBA" id="ARBA00022723"/>
    </source>
</evidence>
<proteinExistence type="inferred from homology"/>
<dbReference type="GeneID" id="29069497"/>
<dbReference type="RefSeq" id="YP_009293690.1">
    <property type="nucleotide sequence ID" value="NC_031144.1"/>
</dbReference>
<dbReference type="GO" id="GO:0005739">
    <property type="term" value="C:mitochondrion"/>
    <property type="evidence" value="ECO:0007669"/>
    <property type="project" value="UniProtKB-ARBA"/>
</dbReference>
<accession>A0A1C9C7L7</accession>
<keyword evidence="4 8" id="KW-0408">Iron</keyword>
<evidence type="ECO:0000256" key="1">
    <source>
        <dbReference type="ARBA" id="ARBA00009630"/>
    </source>
</evidence>
<dbReference type="SUPFAM" id="SSF52833">
    <property type="entry name" value="Thioredoxin-like"/>
    <property type="match status" value="1"/>
</dbReference>
<name>A0A1C9C7L7_RHOPU</name>
<evidence type="ECO:0000313" key="10">
    <source>
        <dbReference type="EMBL" id="AOM64372.1"/>
    </source>
</evidence>
<evidence type="ECO:0000256" key="8">
    <source>
        <dbReference type="PIRSR" id="PIRSR005894-2"/>
    </source>
</evidence>
<keyword evidence="6" id="KW-0676">Redox-active center</keyword>
<dbReference type="InterPro" id="IPR033658">
    <property type="entry name" value="GRX_PICOT-like"/>
</dbReference>
<dbReference type="PANTHER" id="PTHR10293:SF16">
    <property type="entry name" value="GLUTAREDOXIN-RELATED PROTEIN 5, MITOCHONDRIAL"/>
    <property type="match status" value="1"/>
</dbReference>
<evidence type="ECO:0000256" key="7">
    <source>
        <dbReference type="PIRNR" id="PIRNR005894"/>
    </source>
</evidence>
<sequence>MMQKNNQIKNLILDHKITIFIKGTKHKPLCSFSSQAIEIMNKFAIDYYIVNVLEDKKIRHEVKKYSNWPTIPQLYIDGEFIGGTDIIRSLHVEGKLEEMLEKALNS</sequence>
<dbReference type="InterPro" id="IPR014434">
    <property type="entry name" value="Monothiol_GRX"/>
</dbReference>
<reference evidence="10" key="1">
    <citation type="journal article" date="2016" name="BMC Biol.">
        <title>Parallel evolution of highly conserved plastid genome architecture in red seaweeds and seed plants.</title>
        <authorList>
            <person name="Lee J."/>
            <person name="Cho C.H."/>
            <person name="Park S.I."/>
            <person name="Choi J.W."/>
            <person name="Song H.S."/>
            <person name="West J.A."/>
            <person name="Bhattacharya D."/>
            <person name="Yoon H.S."/>
        </authorList>
    </citation>
    <scope>NUCLEOTIDE SEQUENCE</scope>
</reference>
<keyword evidence="2 8" id="KW-0001">2Fe-2S</keyword>
<organism evidence="10">
    <name type="scientific">Rhodymenia pseudopalmata</name>
    <name type="common">Red alga</name>
    <dbReference type="NCBI Taxonomy" id="31502"/>
    <lineage>
        <taxon>Eukaryota</taxon>
        <taxon>Rhodophyta</taxon>
        <taxon>Florideophyceae</taxon>
        <taxon>Rhodymeniophycidae</taxon>
        <taxon>Rhodymeniales</taxon>
        <taxon>Rhodymeniaceae</taxon>
        <taxon>Rhodymenia</taxon>
    </lineage>
</organism>
<keyword evidence="10" id="KW-0934">Plastid</keyword>
<dbReference type="InterPro" id="IPR002109">
    <property type="entry name" value="Glutaredoxin"/>
</dbReference>
<dbReference type="PIRSF" id="PIRSF005894">
    <property type="entry name" value="Monothiol_GRX"/>
    <property type="match status" value="1"/>
</dbReference>
<evidence type="ECO:0000256" key="2">
    <source>
        <dbReference type="ARBA" id="ARBA00022714"/>
    </source>
</evidence>
<dbReference type="GO" id="GO:0046872">
    <property type="term" value="F:metal ion binding"/>
    <property type="evidence" value="ECO:0007669"/>
    <property type="project" value="UniProtKB-KW"/>
</dbReference>
<dbReference type="AlphaFoldDB" id="A0A1C9C7L7"/>
<evidence type="ECO:0000259" key="9">
    <source>
        <dbReference type="Pfam" id="PF00462"/>
    </source>
</evidence>
<dbReference type="PANTHER" id="PTHR10293">
    <property type="entry name" value="GLUTAREDOXIN FAMILY MEMBER"/>
    <property type="match status" value="1"/>
</dbReference>
<dbReference type="PROSITE" id="PS51354">
    <property type="entry name" value="GLUTAREDOXIN_2"/>
    <property type="match status" value="1"/>
</dbReference>
<dbReference type="EMBL" id="KX284709">
    <property type="protein sequence ID" value="AOM64372.1"/>
    <property type="molecule type" value="Genomic_DNA"/>
</dbReference>
<evidence type="ECO:0000256" key="4">
    <source>
        <dbReference type="ARBA" id="ARBA00023004"/>
    </source>
</evidence>
<dbReference type="Pfam" id="PF00462">
    <property type="entry name" value="Glutaredoxin"/>
    <property type="match status" value="1"/>
</dbReference>
<dbReference type="InterPro" id="IPR036249">
    <property type="entry name" value="Thioredoxin-like_sf"/>
</dbReference>
<dbReference type="GO" id="GO:0015036">
    <property type="term" value="F:disulfide oxidoreductase activity"/>
    <property type="evidence" value="ECO:0007669"/>
    <property type="project" value="InterPro"/>
</dbReference>
<keyword evidence="3 8" id="KW-0479">Metal-binding</keyword>
<dbReference type="Gene3D" id="3.40.30.10">
    <property type="entry name" value="Glutaredoxin"/>
    <property type="match status" value="1"/>
</dbReference>
<protein>
    <recommendedName>
        <fullName evidence="7">Glutaredoxin</fullName>
    </recommendedName>
</protein>
<feature type="domain" description="Glutaredoxin" evidence="9">
    <location>
        <begin position="17"/>
        <end position="81"/>
    </location>
</feature>
<dbReference type="CDD" id="cd03028">
    <property type="entry name" value="GRX_PICOT_like"/>
    <property type="match status" value="1"/>
</dbReference>
<evidence type="ECO:0000256" key="6">
    <source>
        <dbReference type="ARBA" id="ARBA00023284"/>
    </source>
</evidence>
<geneLocation type="plastid" evidence="10"/>